<protein>
    <submittedName>
        <fullName evidence="2">DUF397 domain-containing protein</fullName>
    </submittedName>
</protein>
<reference evidence="2 3" key="1">
    <citation type="journal article" date="2019" name="Int. J. Syst. Evol. Microbiol.">
        <title>The Global Catalogue of Microorganisms (GCM) 10K type strain sequencing project: providing services to taxonomists for standard genome sequencing and annotation.</title>
        <authorList>
            <consortium name="The Broad Institute Genomics Platform"/>
            <consortium name="The Broad Institute Genome Sequencing Center for Infectious Disease"/>
            <person name="Wu L."/>
            <person name="Ma J."/>
        </authorList>
    </citation>
    <scope>NUCLEOTIDE SEQUENCE [LARGE SCALE GENOMIC DNA]</scope>
    <source>
        <strain evidence="2 3">JCM 10667</strain>
    </source>
</reference>
<comment type="caution">
    <text evidence="2">The sequence shown here is derived from an EMBL/GenBank/DDBJ whole genome shotgun (WGS) entry which is preliminary data.</text>
</comment>
<dbReference type="Pfam" id="PF04149">
    <property type="entry name" value="DUF397"/>
    <property type="match status" value="1"/>
</dbReference>
<dbReference type="InterPro" id="IPR007278">
    <property type="entry name" value="DUF397"/>
</dbReference>
<evidence type="ECO:0000259" key="1">
    <source>
        <dbReference type="Pfam" id="PF04149"/>
    </source>
</evidence>
<dbReference type="RefSeq" id="WP_184882302.1">
    <property type="nucleotide sequence ID" value="NZ_BAAAHD010000062.1"/>
</dbReference>
<name>A0ABN1FAA1_9ACTN</name>
<proteinExistence type="predicted"/>
<evidence type="ECO:0000313" key="3">
    <source>
        <dbReference type="Proteomes" id="UP001501427"/>
    </source>
</evidence>
<dbReference type="Proteomes" id="UP001501427">
    <property type="component" value="Unassembled WGS sequence"/>
</dbReference>
<feature type="domain" description="DUF397" evidence="1">
    <location>
        <begin position="11"/>
        <end position="62"/>
    </location>
</feature>
<evidence type="ECO:0000313" key="2">
    <source>
        <dbReference type="EMBL" id="GAA0586319.1"/>
    </source>
</evidence>
<gene>
    <name evidence="2" type="ORF">GCM10009546_55860</name>
</gene>
<organism evidence="2 3">
    <name type="scientific">Actinomadura livida</name>
    <dbReference type="NCBI Taxonomy" id="79909"/>
    <lineage>
        <taxon>Bacteria</taxon>
        <taxon>Bacillati</taxon>
        <taxon>Actinomycetota</taxon>
        <taxon>Actinomycetes</taxon>
        <taxon>Streptosporangiales</taxon>
        <taxon>Thermomonosporaceae</taxon>
        <taxon>Actinomadura</taxon>
    </lineage>
</organism>
<accession>A0ABN1FAA1</accession>
<sequence>MSRTTRQAAIWRTSSYSQPAGTDCVEVAGMTGYCAVRDSKNPVGPVLALTRDEWATLLNTIKTGAHDLR</sequence>
<dbReference type="EMBL" id="BAAAHD010000062">
    <property type="protein sequence ID" value="GAA0586319.1"/>
    <property type="molecule type" value="Genomic_DNA"/>
</dbReference>
<keyword evidence="3" id="KW-1185">Reference proteome</keyword>